<evidence type="ECO:0000313" key="4">
    <source>
        <dbReference type="Proteomes" id="UP000276899"/>
    </source>
</evidence>
<dbReference type="KEGG" id="asla:NCTC11923_02231"/>
<organism evidence="3 4">
    <name type="scientific">Actinomyces slackii</name>
    <dbReference type="NCBI Taxonomy" id="52774"/>
    <lineage>
        <taxon>Bacteria</taxon>
        <taxon>Bacillati</taxon>
        <taxon>Actinomycetota</taxon>
        <taxon>Actinomycetes</taxon>
        <taxon>Actinomycetales</taxon>
        <taxon>Actinomycetaceae</taxon>
        <taxon>Actinomyces</taxon>
    </lineage>
</organism>
<feature type="domain" description="HTH tetR-type" evidence="2">
    <location>
        <begin position="21"/>
        <end position="54"/>
    </location>
</feature>
<dbReference type="InterPro" id="IPR009057">
    <property type="entry name" value="Homeodomain-like_sf"/>
</dbReference>
<gene>
    <name evidence="3" type="ORF">NCTC11923_02231</name>
</gene>
<sequence>MTPTMSARERIRWLEQLAIQEAALDLTLTKGYAHFTMDELAKATGMPRRTLFQRVGDKMSAVLGVEETPHIDHLPPMDPALPPLAACTDLAVQLIDRIEVDESVVAIHAKRRQAIAQEPRLAEEMIQRTTRNMAALGEIQRVQRGWSADDPRPQVLARVLGVLVEQAVTNVLAARDQGTALDLGDELRRLADALKSLV</sequence>
<name>A0A448KF73_9ACTO</name>
<dbReference type="Pfam" id="PF00440">
    <property type="entry name" value="TetR_N"/>
    <property type="match status" value="1"/>
</dbReference>
<accession>A0A448KF73</accession>
<proteinExistence type="predicted"/>
<evidence type="ECO:0000256" key="1">
    <source>
        <dbReference type="ARBA" id="ARBA00023125"/>
    </source>
</evidence>
<evidence type="ECO:0000313" key="3">
    <source>
        <dbReference type="EMBL" id="VEG75559.1"/>
    </source>
</evidence>
<dbReference type="GO" id="GO:0003677">
    <property type="term" value="F:DNA binding"/>
    <property type="evidence" value="ECO:0007669"/>
    <property type="project" value="UniProtKB-KW"/>
</dbReference>
<dbReference type="InterPro" id="IPR001647">
    <property type="entry name" value="HTH_TetR"/>
</dbReference>
<dbReference type="Proteomes" id="UP000276899">
    <property type="component" value="Chromosome"/>
</dbReference>
<reference evidence="3 4" key="1">
    <citation type="submission" date="2018-12" db="EMBL/GenBank/DDBJ databases">
        <authorList>
            <consortium name="Pathogen Informatics"/>
        </authorList>
    </citation>
    <scope>NUCLEOTIDE SEQUENCE [LARGE SCALE GENOMIC DNA]</scope>
    <source>
        <strain evidence="3 4">NCTC11923</strain>
    </source>
</reference>
<dbReference type="STRING" id="1278298.GCA_000428685_01231"/>
<dbReference type="EMBL" id="LR134363">
    <property type="protein sequence ID" value="VEG75559.1"/>
    <property type="molecule type" value="Genomic_DNA"/>
</dbReference>
<protein>
    <submittedName>
        <fullName evidence="3">Mycofactocin system transcriptional regulator</fullName>
    </submittedName>
</protein>
<keyword evidence="1" id="KW-0238">DNA-binding</keyword>
<dbReference type="RefSeq" id="WP_169719941.1">
    <property type="nucleotide sequence ID" value="NZ_CBCRWE010000001.1"/>
</dbReference>
<dbReference type="AlphaFoldDB" id="A0A448KF73"/>
<dbReference type="Gene3D" id="1.10.357.10">
    <property type="entry name" value="Tetracycline Repressor, domain 2"/>
    <property type="match status" value="1"/>
</dbReference>
<dbReference type="SUPFAM" id="SSF46689">
    <property type="entry name" value="Homeodomain-like"/>
    <property type="match status" value="1"/>
</dbReference>
<keyword evidence="4" id="KW-1185">Reference proteome</keyword>
<evidence type="ECO:0000259" key="2">
    <source>
        <dbReference type="Pfam" id="PF00440"/>
    </source>
</evidence>